<evidence type="ECO:0000256" key="1">
    <source>
        <dbReference type="SAM" id="MobiDB-lite"/>
    </source>
</evidence>
<accession>A0A0F9I5G3</accession>
<evidence type="ECO:0000313" key="2">
    <source>
        <dbReference type="EMBL" id="KKL89050.1"/>
    </source>
</evidence>
<feature type="region of interest" description="Disordered" evidence="1">
    <location>
        <begin position="1"/>
        <end position="26"/>
    </location>
</feature>
<comment type="caution">
    <text evidence="2">The sequence shown here is derived from an EMBL/GenBank/DDBJ whole genome shotgun (WGS) entry which is preliminary data.</text>
</comment>
<dbReference type="AlphaFoldDB" id="A0A0F9I5G3"/>
<protein>
    <submittedName>
        <fullName evidence="2">Uncharacterized protein</fullName>
    </submittedName>
</protein>
<reference evidence="2" key="1">
    <citation type="journal article" date="2015" name="Nature">
        <title>Complex archaea that bridge the gap between prokaryotes and eukaryotes.</title>
        <authorList>
            <person name="Spang A."/>
            <person name="Saw J.H."/>
            <person name="Jorgensen S.L."/>
            <person name="Zaremba-Niedzwiedzka K."/>
            <person name="Martijn J."/>
            <person name="Lind A.E."/>
            <person name="van Eijk R."/>
            <person name="Schleper C."/>
            <person name="Guy L."/>
            <person name="Ettema T.J."/>
        </authorList>
    </citation>
    <scope>NUCLEOTIDE SEQUENCE</scope>
</reference>
<organism evidence="2">
    <name type="scientific">marine sediment metagenome</name>
    <dbReference type="NCBI Taxonomy" id="412755"/>
    <lineage>
        <taxon>unclassified sequences</taxon>
        <taxon>metagenomes</taxon>
        <taxon>ecological metagenomes</taxon>
    </lineage>
</organism>
<proteinExistence type="predicted"/>
<dbReference type="EMBL" id="LAZR01020394">
    <property type="protein sequence ID" value="KKL89050.1"/>
    <property type="molecule type" value="Genomic_DNA"/>
</dbReference>
<gene>
    <name evidence="2" type="ORF">LCGC14_1918580</name>
</gene>
<sequence length="301" mass="34175">MPPDAQNPGGQPGDTPPVGGQPVVEEPKWLGMITDETARGEAKKAYMLQEDYTKKTTALSDEKKGWETERTKYQDIEKQYDTIQAWYQKDYLPFHARITPKWKEVDAYLKGEAALPVNGAPTAPANPQDPFDGYDLLSGTEQANKMAEHLKTTYFNPKLQEITQQRDQFYAQKEQGWAGFVQRYNAINNDAIQIALKEHKEGRDFPIQQYVEEQLKIYNGQVDAPALAFQKVTGDHRQKDMEKQWYDAGVKDAEQKALNTQQNPGALLNSTVPIFKQPAKTRDEINSIVQKVAQDKGIPWT</sequence>
<name>A0A0F9I5G3_9ZZZZ</name>